<evidence type="ECO:0000256" key="3">
    <source>
        <dbReference type="SAM" id="Phobius"/>
    </source>
</evidence>
<name>A0A1B9IG80_9TREE</name>
<feature type="region of interest" description="Disordered" evidence="2">
    <location>
        <begin position="413"/>
        <end position="438"/>
    </location>
</feature>
<proteinExistence type="predicted"/>
<dbReference type="Pfam" id="PF00566">
    <property type="entry name" value="RabGAP-TBC"/>
    <property type="match status" value="2"/>
</dbReference>
<dbReference type="InterPro" id="IPR045913">
    <property type="entry name" value="TBC20/Gyp8-like"/>
</dbReference>
<dbReference type="InterPro" id="IPR000195">
    <property type="entry name" value="Rab-GAP-TBC_dom"/>
</dbReference>
<sequence>MSSTQEKENPAADGPSQAEWIQIRESWTNQAVEDGDVETLRKISALPGGFGGNDTRKKAWSTLLQTHLIARQTARKVNRDDNSRQGEDSSENGDKLVDRGNKEETTEQEAGPSEPKPHPNERQVRLDTDRSFVTYPKGIPAQSKLELQADLNDLIVGVLRKYPALSYFQGYHDIISVLYLTFIPSKPIPQRSRSSSTNRIRKDRGNQRTPEALSTPAEKDQGSHEVKVEEADEKLSGNVSAPVQSEKDDLRLSEGTHEISPPPSYDAISRDTPEWRELRKCAEMVSLNRVRDAMGSGMEGMMGLLWILKRILKAADPELSKFSSKISPVPTLPFFALSWVLTLFSHDCDRLQPIQRMFDFLLARNPISAVYLAASILILKKPQMFEIAHQLGSEYEEDPTLLHPLFVRLPPLYADTPSEPDPPPTLTPSPKTSYDDFEEDSVNPYRPIKLSELFLLTDTLMEQYPWDGEVIRGTEVMGEGSVVNTYHKERIEEEWSAEEMLGMIDVQVVKPGAGDLSDDEELDEEPVKQKRKRLPIVSPRNKINTLLAFGVVVLGVGIAVYGFKAGGNEASWNRWWSMVIRGLIGKEGRGLEGLLGRGIGWVKKAVRDVM</sequence>
<dbReference type="SUPFAM" id="SSF47923">
    <property type="entry name" value="Ypt/Rab-GAP domain of gyp1p"/>
    <property type="match status" value="2"/>
</dbReference>
<feature type="compositionally biased region" description="Basic and acidic residues" evidence="2">
    <location>
        <begin position="245"/>
        <end position="257"/>
    </location>
</feature>
<dbReference type="PANTHER" id="PTHR20913">
    <property type="entry name" value="TBC1 DOMAIN FAMILY MEMBER 20/GTPASE"/>
    <property type="match status" value="1"/>
</dbReference>
<dbReference type="OrthoDB" id="206700at2759"/>
<dbReference type="SMART" id="SM00164">
    <property type="entry name" value="TBC"/>
    <property type="match status" value="1"/>
</dbReference>
<dbReference type="PANTHER" id="PTHR20913:SF7">
    <property type="entry name" value="RE60063P"/>
    <property type="match status" value="1"/>
</dbReference>
<keyword evidence="6" id="KW-1185">Reference proteome</keyword>
<evidence type="ECO:0000259" key="4">
    <source>
        <dbReference type="PROSITE" id="PS50086"/>
    </source>
</evidence>
<dbReference type="Proteomes" id="UP000092583">
    <property type="component" value="Unassembled WGS sequence"/>
</dbReference>
<protein>
    <recommendedName>
        <fullName evidence="4">Rab-GAP TBC domain-containing protein</fullName>
    </recommendedName>
</protein>
<dbReference type="InterPro" id="IPR035969">
    <property type="entry name" value="Rab-GAP_TBC_sf"/>
</dbReference>
<feature type="region of interest" description="Disordered" evidence="2">
    <location>
        <begin position="74"/>
        <end position="123"/>
    </location>
</feature>
<feature type="region of interest" description="Disordered" evidence="2">
    <location>
        <begin position="187"/>
        <end position="269"/>
    </location>
</feature>
<reference evidence="6" key="2">
    <citation type="submission" date="2013-12" db="EMBL/GenBank/DDBJ databases">
        <title>Evolution of pathogenesis and genome organization in the Tremellales.</title>
        <authorList>
            <person name="Cuomo C."/>
            <person name="Litvintseva A."/>
            <person name="Heitman J."/>
            <person name="Chen Y."/>
            <person name="Sun S."/>
            <person name="Springer D."/>
            <person name="Dromer F."/>
            <person name="Young S."/>
            <person name="Zeng Q."/>
            <person name="Chapman S."/>
            <person name="Gujja S."/>
            <person name="Saif S."/>
            <person name="Birren B."/>
        </authorList>
    </citation>
    <scope>NUCLEOTIDE SEQUENCE [LARGE SCALE GENOMIC DNA]</scope>
    <source>
        <strain evidence="6">CBS 10435</strain>
    </source>
</reference>
<dbReference type="Gene3D" id="1.10.472.80">
    <property type="entry name" value="Ypt/Rab-GAP domain of gyp1p, domain 3"/>
    <property type="match status" value="1"/>
</dbReference>
<evidence type="ECO:0000256" key="2">
    <source>
        <dbReference type="SAM" id="MobiDB-lite"/>
    </source>
</evidence>
<dbReference type="AlphaFoldDB" id="A0A1B9IG80"/>
<feature type="compositionally biased region" description="Basic and acidic residues" evidence="2">
    <location>
        <begin position="217"/>
        <end position="235"/>
    </location>
</feature>
<dbReference type="STRING" id="1331196.A0A1B9IG80"/>
<evidence type="ECO:0000256" key="1">
    <source>
        <dbReference type="ARBA" id="ARBA00022468"/>
    </source>
</evidence>
<organism evidence="5 6">
    <name type="scientific">Kwoniella mangroviensis CBS 10435</name>
    <dbReference type="NCBI Taxonomy" id="1331196"/>
    <lineage>
        <taxon>Eukaryota</taxon>
        <taxon>Fungi</taxon>
        <taxon>Dikarya</taxon>
        <taxon>Basidiomycota</taxon>
        <taxon>Agaricomycotina</taxon>
        <taxon>Tremellomycetes</taxon>
        <taxon>Tremellales</taxon>
        <taxon>Cryptococcaceae</taxon>
        <taxon>Kwoniella</taxon>
    </lineage>
</organism>
<feature type="transmembrane region" description="Helical" evidence="3">
    <location>
        <begin position="543"/>
        <end position="563"/>
    </location>
</feature>
<dbReference type="GO" id="GO:0005096">
    <property type="term" value="F:GTPase activator activity"/>
    <property type="evidence" value="ECO:0007669"/>
    <property type="project" value="UniProtKB-KW"/>
</dbReference>
<feature type="domain" description="Rab-GAP TBC" evidence="4">
    <location>
        <begin position="50"/>
        <end position="365"/>
    </location>
</feature>
<evidence type="ECO:0000313" key="5">
    <source>
        <dbReference type="EMBL" id="OCF54441.1"/>
    </source>
</evidence>
<keyword evidence="3" id="KW-1133">Transmembrane helix</keyword>
<feature type="compositionally biased region" description="Basic and acidic residues" evidence="2">
    <location>
        <begin position="77"/>
        <end position="105"/>
    </location>
</feature>
<keyword evidence="3" id="KW-0472">Membrane</keyword>
<accession>A0A1B9IG80</accession>
<dbReference type="EMBL" id="KI669470">
    <property type="protein sequence ID" value="OCF54441.1"/>
    <property type="molecule type" value="Genomic_DNA"/>
</dbReference>
<dbReference type="Gene3D" id="1.10.8.1310">
    <property type="match status" value="1"/>
</dbReference>
<keyword evidence="3" id="KW-0812">Transmembrane</keyword>
<evidence type="ECO:0000313" key="6">
    <source>
        <dbReference type="Proteomes" id="UP000092583"/>
    </source>
</evidence>
<gene>
    <name evidence="5" type="ORF">L486_07989</name>
</gene>
<dbReference type="PROSITE" id="PS50086">
    <property type="entry name" value="TBC_RABGAP"/>
    <property type="match status" value="1"/>
</dbReference>
<dbReference type="GO" id="GO:0006888">
    <property type="term" value="P:endoplasmic reticulum to Golgi vesicle-mediated transport"/>
    <property type="evidence" value="ECO:0007669"/>
    <property type="project" value="TreeGrafter"/>
</dbReference>
<dbReference type="GO" id="GO:0005789">
    <property type="term" value="C:endoplasmic reticulum membrane"/>
    <property type="evidence" value="ECO:0007669"/>
    <property type="project" value="TreeGrafter"/>
</dbReference>
<reference evidence="5 6" key="1">
    <citation type="submission" date="2013-07" db="EMBL/GenBank/DDBJ databases">
        <title>The Genome Sequence of Kwoniella mangroviensis CBS10435.</title>
        <authorList>
            <consortium name="The Broad Institute Genome Sequencing Platform"/>
            <person name="Cuomo C."/>
            <person name="Litvintseva A."/>
            <person name="Chen Y."/>
            <person name="Heitman J."/>
            <person name="Sun S."/>
            <person name="Springer D."/>
            <person name="Dromer F."/>
            <person name="Young S.K."/>
            <person name="Zeng Q."/>
            <person name="Gargeya S."/>
            <person name="Fitzgerald M."/>
            <person name="Abouelleil A."/>
            <person name="Alvarado L."/>
            <person name="Berlin A.M."/>
            <person name="Chapman S.B."/>
            <person name="Dewar J."/>
            <person name="Goldberg J."/>
            <person name="Griggs A."/>
            <person name="Gujja S."/>
            <person name="Hansen M."/>
            <person name="Howarth C."/>
            <person name="Imamovic A."/>
            <person name="Larimer J."/>
            <person name="McCowan C."/>
            <person name="Murphy C."/>
            <person name="Pearson M."/>
            <person name="Priest M."/>
            <person name="Roberts A."/>
            <person name="Saif S."/>
            <person name="Shea T."/>
            <person name="Sykes S."/>
            <person name="Wortman J."/>
            <person name="Nusbaum C."/>
            <person name="Birren B."/>
        </authorList>
    </citation>
    <scope>NUCLEOTIDE SEQUENCE [LARGE SCALE GENOMIC DNA]</scope>
    <source>
        <strain evidence="5 6">CBS 10435</strain>
    </source>
</reference>
<keyword evidence="1" id="KW-0343">GTPase activation</keyword>